<gene>
    <name evidence="3" type="primary">LOC115221621</name>
</gene>
<evidence type="ECO:0000313" key="3">
    <source>
        <dbReference type="RefSeq" id="XP_029647681.1"/>
    </source>
</evidence>
<feature type="compositionally biased region" description="Polar residues" evidence="1">
    <location>
        <begin position="217"/>
        <end position="229"/>
    </location>
</feature>
<dbReference type="AlphaFoldDB" id="A0A6P7TDK8"/>
<accession>A0A6P7TDK8</accession>
<feature type="compositionally biased region" description="Low complexity" evidence="1">
    <location>
        <begin position="699"/>
        <end position="729"/>
    </location>
</feature>
<feature type="compositionally biased region" description="Polar residues" evidence="1">
    <location>
        <begin position="243"/>
        <end position="262"/>
    </location>
</feature>
<feature type="compositionally biased region" description="Low complexity" evidence="1">
    <location>
        <begin position="357"/>
        <end position="366"/>
    </location>
</feature>
<feature type="region of interest" description="Disordered" evidence="1">
    <location>
        <begin position="191"/>
        <end position="210"/>
    </location>
</feature>
<feature type="region of interest" description="Disordered" evidence="1">
    <location>
        <begin position="443"/>
        <end position="496"/>
    </location>
</feature>
<feature type="region of interest" description="Disordered" evidence="1">
    <location>
        <begin position="313"/>
        <end position="368"/>
    </location>
</feature>
<name>A0A6P7TDK8_9MOLL</name>
<feature type="region of interest" description="Disordered" evidence="1">
    <location>
        <begin position="124"/>
        <end position="179"/>
    </location>
</feature>
<feature type="compositionally biased region" description="Low complexity" evidence="1">
    <location>
        <begin position="447"/>
        <end position="456"/>
    </location>
</feature>
<feature type="compositionally biased region" description="Low complexity" evidence="1">
    <location>
        <begin position="160"/>
        <end position="179"/>
    </location>
</feature>
<dbReference type="Proteomes" id="UP000515154">
    <property type="component" value="Linkage group LG18"/>
</dbReference>
<feature type="region of interest" description="Disordered" evidence="1">
    <location>
        <begin position="27"/>
        <end position="75"/>
    </location>
</feature>
<feature type="compositionally biased region" description="Polar residues" evidence="1">
    <location>
        <begin position="730"/>
        <end position="748"/>
    </location>
</feature>
<feature type="compositionally biased region" description="Polar residues" evidence="1">
    <location>
        <begin position="124"/>
        <end position="159"/>
    </location>
</feature>
<evidence type="ECO:0000313" key="2">
    <source>
        <dbReference type="Proteomes" id="UP000515154"/>
    </source>
</evidence>
<protein>
    <submittedName>
        <fullName evidence="3">GATA zinc finger domain-containing protein 14-like</fullName>
    </submittedName>
</protein>
<keyword evidence="2" id="KW-1185">Reference proteome</keyword>
<organism evidence="2 3">
    <name type="scientific">Octopus sinensis</name>
    <name type="common">East Asian common octopus</name>
    <dbReference type="NCBI Taxonomy" id="2607531"/>
    <lineage>
        <taxon>Eukaryota</taxon>
        <taxon>Metazoa</taxon>
        <taxon>Spiralia</taxon>
        <taxon>Lophotrochozoa</taxon>
        <taxon>Mollusca</taxon>
        <taxon>Cephalopoda</taxon>
        <taxon>Coleoidea</taxon>
        <taxon>Octopodiformes</taxon>
        <taxon>Octopoda</taxon>
        <taxon>Incirrata</taxon>
        <taxon>Octopodidae</taxon>
        <taxon>Octopus</taxon>
    </lineage>
</organism>
<evidence type="ECO:0000256" key="1">
    <source>
        <dbReference type="SAM" id="MobiDB-lite"/>
    </source>
</evidence>
<sequence length="930" mass="99862">MNKKKKPQIKESLIEVEEIKINSSVCESSMNAEENPSELLSPDSTTVTKTVSNYTPSSTDESPSGSNGENTCEKSVNYDPYDITLALEESEPIKSFRAIDSSKTFCQPNSSQVVASYPGKMIEKTQSSPTEMACSTSIHSHNQSNRLSSRLSPTSTGATSSNCISSNNGNSKNNRSRSNSIIDQQKSLQLACNSQPTSNEDNILPKNTYSNRQLNAGSQSVSVGSMSLPRSQQHSYSRQSQHIAQPSLSPVSMPSPISNISTAVEPETNSSVSQNVISNSSAQIASPCTSEQNNYSSPNSLRYSAESLFNTSTKLNTAPPKSHPQPLNQTLIPQDSSNIISNSIAGRNDNSRVDKTSYSSGSAFSSNNTHHIATSESDALNFANLGLTLTPTVPSNTFTDSSVCNSSTSFTFSLPNSNNTSLFPSHHFPFLHLHSLVTPQLLHGENNESSSNQQSQTFGLPSFGLNNQKNNNETESNIPHQNTSNEQNIICGSSSSSSTASSHLQSHNTFNFGLSNSLETCSISRSQPYTDGSNISLNTINLEKSSSNTISQSNDGSRTVSNQKHLPNISQSISLSNRNQQSSLNSVDCSSQITSSVSTYFSPMNYQSLHTPPLHHPPVTSNENSRANISRSFNANLPTSISNFGSSTPVFNSRFDSNQLLFHSQRDAATVSQNVNINPEISKSTSSQQQNTVSKAAKQQASQQTLSLSQSQLSQGSLSSHQSTPSSISDNNATLTLPQQIPNTSSTVLKSSDISTSFNSIFPPSRSQNGIGLNFQTGFGMNTVHNGPTNTPQIPPHSSAMPNLPHVPSLGLGNIFSDVNSTSQNEALNISPIKFPTNSILPPPQASIDPNSLQHHHQGGALYHNRSHPPPPPVIHNMSINSILSHNPHGFEPRGPVAQAINSTVTPSGFHGPSHSSFPIPPLNFSIHEH</sequence>
<dbReference type="RefSeq" id="XP_029647681.1">
    <property type="nucleotide sequence ID" value="XM_029791821.1"/>
</dbReference>
<feature type="compositionally biased region" description="Low complexity" evidence="1">
    <location>
        <begin position="466"/>
        <end position="477"/>
    </location>
</feature>
<feature type="region of interest" description="Disordered" evidence="1">
    <location>
        <begin position="217"/>
        <end position="276"/>
    </location>
</feature>
<reference evidence="3" key="1">
    <citation type="submission" date="2025-08" db="UniProtKB">
        <authorList>
            <consortium name="RefSeq"/>
        </authorList>
    </citation>
    <scope>IDENTIFICATION</scope>
</reference>
<feature type="compositionally biased region" description="Polar residues" evidence="1">
    <location>
        <begin position="478"/>
        <end position="492"/>
    </location>
</feature>
<feature type="compositionally biased region" description="Low complexity" evidence="1">
    <location>
        <begin position="230"/>
        <end position="242"/>
    </location>
</feature>
<feature type="compositionally biased region" description="Polar residues" evidence="1">
    <location>
        <begin position="325"/>
        <end position="345"/>
    </location>
</feature>
<feature type="compositionally biased region" description="Polar residues" evidence="1">
    <location>
        <begin position="42"/>
        <end position="74"/>
    </location>
</feature>
<dbReference type="KEGG" id="osn:115221621"/>
<feature type="compositionally biased region" description="Polar residues" evidence="1">
    <location>
        <begin position="681"/>
        <end position="694"/>
    </location>
</feature>
<proteinExistence type="predicted"/>
<feature type="region of interest" description="Disordered" evidence="1">
    <location>
        <begin position="681"/>
        <end position="748"/>
    </location>
</feature>